<dbReference type="OrthoDB" id="70103at2"/>
<keyword evidence="1" id="KW-0614">Plasmid</keyword>
<geneLocation type="plasmid" evidence="1 2">
    <name>pDEIPE01</name>
</geneLocation>
<reference evidence="2" key="1">
    <citation type="submission" date="2012-03" db="EMBL/GenBank/DDBJ databases">
        <title>Complete sequence of plasmid 1 of Deinococcus peraridilitoris DSM 19664.</title>
        <authorList>
            <person name="Lucas S."/>
            <person name="Copeland A."/>
            <person name="Lapidus A."/>
            <person name="Glavina del Rio T."/>
            <person name="Dalin E."/>
            <person name="Tice H."/>
            <person name="Bruce D."/>
            <person name="Goodwin L."/>
            <person name="Pitluck S."/>
            <person name="Peters L."/>
            <person name="Mikhailova N."/>
            <person name="Lu M."/>
            <person name="Kyrpides N."/>
            <person name="Mavromatis K."/>
            <person name="Ivanova N."/>
            <person name="Brettin T."/>
            <person name="Detter J.C."/>
            <person name="Han C."/>
            <person name="Larimer F."/>
            <person name="Land M."/>
            <person name="Hauser L."/>
            <person name="Markowitz V."/>
            <person name="Cheng J.-F."/>
            <person name="Hugenholtz P."/>
            <person name="Woyke T."/>
            <person name="Wu D."/>
            <person name="Pukall R."/>
            <person name="Steenblock K."/>
            <person name="Brambilla E."/>
            <person name="Klenk H.-P."/>
            <person name="Eisen J.A."/>
        </authorList>
    </citation>
    <scope>NUCLEOTIDE SEQUENCE [LARGE SCALE GENOMIC DNA]</scope>
    <source>
        <strain evidence="2">DSM 19664 / LMG 22246 / CIP 109416 / KR-200</strain>
        <plasmid evidence="2">Plasmid pDEIPE01</plasmid>
    </source>
</reference>
<gene>
    <name evidence="1" type="ordered locus">Deipe_3985</name>
</gene>
<dbReference type="KEGG" id="dpd:Deipe_3985"/>
<evidence type="ECO:0000313" key="1">
    <source>
        <dbReference type="EMBL" id="AFZ69386.1"/>
    </source>
</evidence>
<keyword evidence="2" id="KW-1185">Reference proteome</keyword>
<dbReference type="EMBL" id="CP003383">
    <property type="protein sequence ID" value="AFZ69386.1"/>
    <property type="molecule type" value="Genomic_DNA"/>
</dbReference>
<dbReference type="HOGENOM" id="CLU_1737552_0_0_0"/>
<name>L0A6B3_DEIPD</name>
<evidence type="ECO:0000313" key="2">
    <source>
        <dbReference type="Proteomes" id="UP000010467"/>
    </source>
</evidence>
<dbReference type="AlphaFoldDB" id="L0A6B3"/>
<dbReference type="Proteomes" id="UP000010467">
    <property type="component" value="Plasmid pDEIPE01"/>
</dbReference>
<evidence type="ECO:0008006" key="3">
    <source>
        <dbReference type="Google" id="ProtNLM"/>
    </source>
</evidence>
<organism evidence="1 2">
    <name type="scientific">Deinococcus peraridilitoris (strain DSM 19664 / LMG 22246 / CIP 109416 / KR-200)</name>
    <dbReference type="NCBI Taxonomy" id="937777"/>
    <lineage>
        <taxon>Bacteria</taxon>
        <taxon>Thermotogati</taxon>
        <taxon>Deinococcota</taxon>
        <taxon>Deinococci</taxon>
        <taxon>Deinococcales</taxon>
        <taxon>Deinococcaceae</taxon>
        <taxon>Deinococcus</taxon>
    </lineage>
</organism>
<dbReference type="RefSeq" id="WP_015231288.1">
    <property type="nucleotide sequence ID" value="NC_019789.1"/>
</dbReference>
<accession>L0A6B3</accession>
<protein>
    <recommendedName>
        <fullName evidence="3">GIY-YIG domain-containing protein</fullName>
    </recommendedName>
</protein>
<proteinExistence type="predicted"/>
<dbReference type="PATRIC" id="fig|937777.3.peg.4001"/>
<sequence length="165" mass="18705">MTWSADAIRKRALFDGWLAAHLDFLVPLASAGEEIDRRTVQARLTSLVGRQQAPEYVYVLLERRPAEMTPAYIGKALSPRERWTQHLIGLARGTGSYARWRTRLLREGHESVRFDLQLLVVGEPQVQFPPIPDFPMTIGAVEYQLVGLAADAYPLRLLNHEGQTR</sequence>